<organism evidence="3 4">
    <name type="scientific">Ohessyouella blattaphilus</name>
    <dbReference type="NCBI Taxonomy" id="2949333"/>
    <lineage>
        <taxon>Bacteria</taxon>
        <taxon>Bacillati</taxon>
        <taxon>Bacillota</taxon>
        <taxon>Clostridia</taxon>
        <taxon>Lachnospirales</taxon>
        <taxon>Lachnospiraceae</taxon>
        <taxon>Ohessyouella</taxon>
    </lineage>
</organism>
<dbReference type="Proteomes" id="UP001523565">
    <property type="component" value="Unassembled WGS sequence"/>
</dbReference>
<feature type="compositionally biased region" description="Basic and acidic residues" evidence="2">
    <location>
        <begin position="85"/>
        <end position="97"/>
    </location>
</feature>
<comment type="caution">
    <text evidence="3">The sequence shown here is derived from an EMBL/GenBank/DDBJ whole genome shotgun (WGS) entry which is preliminary data.</text>
</comment>
<evidence type="ECO:0000313" key="4">
    <source>
        <dbReference type="Proteomes" id="UP001523565"/>
    </source>
</evidence>
<evidence type="ECO:0000256" key="2">
    <source>
        <dbReference type="SAM" id="MobiDB-lite"/>
    </source>
</evidence>
<name>A0ABT1EL81_9FIRM</name>
<dbReference type="RefSeq" id="WP_262070318.1">
    <property type="nucleotide sequence ID" value="NZ_JAMXOC010000036.1"/>
</dbReference>
<keyword evidence="1" id="KW-0175">Coiled coil</keyword>
<evidence type="ECO:0000256" key="1">
    <source>
        <dbReference type="SAM" id="Coils"/>
    </source>
</evidence>
<proteinExistence type="predicted"/>
<dbReference type="EMBL" id="JAMZFV010000036">
    <property type="protein sequence ID" value="MCP1111458.1"/>
    <property type="molecule type" value="Genomic_DNA"/>
</dbReference>
<accession>A0ABT1EL81</accession>
<reference evidence="3 4" key="1">
    <citation type="journal article" date="2022" name="Genome Biol. Evol.">
        <title>Host diet, physiology and behaviors set the stage for Lachnospiraceae cladogenesis.</title>
        <authorList>
            <person name="Vera-Ponce De Leon A."/>
            <person name="Schneider M."/>
            <person name="Jahnes B.C."/>
            <person name="Sadowski V."/>
            <person name="Camuy-Velez L.A."/>
            <person name="Duan J."/>
            <person name="Sabree Z.L."/>
        </authorList>
    </citation>
    <scope>NUCLEOTIDE SEQUENCE [LARGE SCALE GENOMIC DNA]</scope>
    <source>
        <strain evidence="3 4">PAL227</strain>
    </source>
</reference>
<feature type="region of interest" description="Disordered" evidence="2">
    <location>
        <begin position="74"/>
        <end position="97"/>
    </location>
</feature>
<protein>
    <submittedName>
        <fullName evidence="3">Uncharacterized protein</fullName>
    </submittedName>
</protein>
<keyword evidence="4" id="KW-1185">Reference proteome</keyword>
<evidence type="ECO:0000313" key="3">
    <source>
        <dbReference type="EMBL" id="MCP1111458.1"/>
    </source>
</evidence>
<sequence length="116" mass="13540">METLRRQYRLEDEVIELLESRDKVAFPRESNYISHALRELVYIQQLKQEVSEFKGELIDLKSMIAGLKEEVGRMDISSSATESEGDFKTEPAEKRRQLTRDEIDELLLFGDLESET</sequence>
<gene>
    <name evidence="3" type="ORF">NK118_14485</name>
</gene>
<feature type="coiled-coil region" evidence="1">
    <location>
        <begin position="1"/>
        <end position="70"/>
    </location>
</feature>